<organism evidence="2 3">
    <name type="scientific">Saccharomonospora amisosensis</name>
    <dbReference type="NCBI Taxonomy" id="1128677"/>
    <lineage>
        <taxon>Bacteria</taxon>
        <taxon>Bacillati</taxon>
        <taxon>Actinomycetota</taxon>
        <taxon>Actinomycetes</taxon>
        <taxon>Pseudonocardiales</taxon>
        <taxon>Pseudonocardiaceae</taxon>
        <taxon>Saccharomonospora</taxon>
    </lineage>
</organism>
<evidence type="ECO:0000313" key="3">
    <source>
        <dbReference type="Proteomes" id="UP000545493"/>
    </source>
</evidence>
<dbReference type="Proteomes" id="UP000545493">
    <property type="component" value="Unassembled WGS sequence"/>
</dbReference>
<dbReference type="InterPro" id="IPR010982">
    <property type="entry name" value="Lambda_DNA-bd_dom_sf"/>
</dbReference>
<evidence type="ECO:0000259" key="1">
    <source>
        <dbReference type="PROSITE" id="PS50943"/>
    </source>
</evidence>
<sequence length="547" mass="59862">MTADQAPGACRCGTRLARDNTTGLCGACTNQARDLYVGPPVVPRSFWHAEEMREALASWHMGRVIHAYRTHPYHAKPLAQDIVADWMGITQTQLSRIENGEPMQDLGKLIRWAYTLRIPEDLLWFRLPHARDSNDTGSSAVERAKGGGRPAGGGLVGDLGAHLPDTLLVPLQINGQQVTLPIATHTLVEANSAALLTAPHEDETQPRLWTPASDNTAIATPTTAGLEQAELLRRELTDTLSEHAVTEASLDDWEQTVLRYGQATRDRPAGLLLADLTIDLARLKRTLSRCRSASALRRLTRLTAQMSGLMCLTLIKLDERAAFRGWAHTARIAADEAGDPTTHSWVLAQEAYGHYYSGDLTEATHVARHAQDVPGAELTVGAVLAAALEARAHAGLGRPDETRTALQHAETILEKLRPDSINTSAFGYNEAQLRFHEGNAFTHLHDTRSAWKAQERALEICPPGDYMDQTLTRLDRASCLLHDGDASAAVSYATDTLVSLDAQQRQGIIAVRAQEIVDSLPKRQQALPPARELHELLMTPSDTDTKE</sequence>
<reference evidence="2 3" key="1">
    <citation type="submission" date="2020-03" db="EMBL/GenBank/DDBJ databases">
        <title>Sequencing the genomes of 1000 actinobacteria strains.</title>
        <authorList>
            <person name="Klenk H.-P."/>
        </authorList>
    </citation>
    <scope>NUCLEOTIDE SEQUENCE [LARGE SCALE GENOMIC DNA]</scope>
    <source>
        <strain evidence="2 3">DSM 45685</strain>
    </source>
</reference>
<dbReference type="PROSITE" id="PS50943">
    <property type="entry name" value="HTH_CROC1"/>
    <property type="match status" value="1"/>
</dbReference>
<name>A0A7X5ULZ0_9PSEU</name>
<feature type="domain" description="HTH cro/C1-type" evidence="1">
    <location>
        <begin position="87"/>
        <end position="123"/>
    </location>
</feature>
<accession>A0A7X5ULZ0</accession>
<keyword evidence="3" id="KW-1185">Reference proteome</keyword>
<comment type="caution">
    <text evidence="2">The sequence shown here is derived from an EMBL/GenBank/DDBJ whole genome shotgun (WGS) entry which is preliminary data.</text>
</comment>
<dbReference type="AlphaFoldDB" id="A0A7X5ULZ0"/>
<dbReference type="Gene3D" id="1.10.260.40">
    <property type="entry name" value="lambda repressor-like DNA-binding domains"/>
    <property type="match status" value="1"/>
</dbReference>
<evidence type="ECO:0000313" key="2">
    <source>
        <dbReference type="EMBL" id="NIJ10476.1"/>
    </source>
</evidence>
<dbReference type="RefSeq" id="WP_167166612.1">
    <property type="nucleotide sequence ID" value="NZ_JAAOYM010000001.1"/>
</dbReference>
<proteinExistence type="predicted"/>
<dbReference type="EMBL" id="JAAOYM010000001">
    <property type="protein sequence ID" value="NIJ10476.1"/>
    <property type="molecule type" value="Genomic_DNA"/>
</dbReference>
<dbReference type="CDD" id="cd00093">
    <property type="entry name" value="HTH_XRE"/>
    <property type="match status" value="1"/>
</dbReference>
<gene>
    <name evidence="2" type="ORF">FHU38_000820</name>
</gene>
<dbReference type="SUPFAM" id="SSF48452">
    <property type="entry name" value="TPR-like"/>
    <property type="match status" value="1"/>
</dbReference>
<dbReference type="InterPro" id="IPR001387">
    <property type="entry name" value="Cro/C1-type_HTH"/>
</dbReference>
<dbReference type="SUPFAM" id="SSF47413">
    <property type="entry name" value="lambda repressor-like DNA-binding domains"/>
    <property type="match status" value="1"/>
</dbReference>
<dbReference type="InterPro" id="IPR011990">
    <property type="entry name" value="TPR-like_helical_dom_sf"/>
</dbReference>
<dbReference type="GO" id="GO:0003677">
    <property type="term" value="F:DNA binding"/>
    <property type="evidence" value="ECO:0007669"/>
    <property type="project" value="InterPro"/>
</dbReference>
<dbReference type="Gene3D" id="1.25.40.10">
    <property type="entry name" value="Tetratricopeptide repeat domain"/>
    <property type="match status" value="1"/>
</dbReference>
<protein>
    <submittedName>
        <fullName evidence="2">Tetratricopeptide (TPR) repeat protein</fullName>
    </submittedName>
</protein>